<evidence type="ECO:0000313" key="16">
    <source>
        <dbReference type="EMBL" id="VDM53680.1"/>
    </source>
</evidence>
<feature type="coiled-coil region" evidence="11">
    <location>
        <begin position="886"/>
        <end position="913"/>
    </location>
</feature>
<dbReference type="GO" id="GO:0005604">
    <property type="term" value="C:basement membrane"/>
    <property type="evidence" value="ECO:0007669"/>
    <property type="project" value="UniProtKB-SubCell"/>
</dbReference>
<feature type="disulfide bond" evidence="10">
    <location>
        <begin position="573"/>
        <end position="582"/>
    </location>
</feature>
<dbReference type="OMA" id="HESEWHS"/>
<evidence type="ECO:0000256" key="10">
    <source>
        <dbReference type="PROSITE-ProRule" id="PRU00460"/>
    </source>
</evidence>
<dbReference type="FunFam" id="2.10.25.10:FF:000082">
    <property type="entry name" value="Laminin subunit alpha 1"/>
    <property type="match status" value="1"/>
</dbReference>
<dbReference type="SMART" id="SM00181">
    <property type="entry name" value="EGF"/>
    <property type="match status" value="6"/>
</dbReference>
<dbReference type="PRINTS" id="PR00011">
    <property type="entry name" value="EGFLAMININ"/>
</dbReference>
<keyword evidence="9 10" id="KW-0424">Laminin EGF-like domain</keyword>
<dbReference type="PROSITE" id="PS01248">
    <property type="entry name" value="EGF_LAM_1"/>
    <property type="match status" value="3"/>
</dbReference>
<reference evidence="16 17" key="2">
    <citation type="submission" date="2018-11" db="EMBL/GenBank/DDBJ databases">
        <authorList>
            <consortium name="Pathogen Informatics"/>
        </authorList>
    </citation>
    <scope>NUCLEOTIDE SEQUENCE [LARGE SCALE GENOMIC DNA]</scope>
    <source>
        <strain evidence="16 17">Costa Rica</strain>
    </source>
</reference>
<dbReference type="WBParaSite" id="ACOC_0000209401-mRNA-1">
    <property type="protein sequence ID" value="ACOC_0000209401-mRNA-1"/>
    <property type="gene ID" value="ACOC_0000209401"/>
</dbReference>
<dbReference type="Pfam" id="PF24973">
    <property type="entry name" value="EGF_LMN_ATRN"/>
    <property type="match status" value="1"/>
</dbReference>
<dbReference type="GO" id="GO:0009887">
    <property type="term" value="P:animal organ morphogenesis"/>
    <property type="evidence" value="ECO:0007669"/>
    <property type="project" value="TreeGrafter"/>
</dbReference>
<keyword evidence="7 10" id="KW-1015">Disulfide bond</keyword>
<feature type="disulfide bond" evidence="10">
    <location>
        <begin position="26"/>
        <end position="35"/>
    </location>
</feature>
<evidence type="ECO:0000256" key="8">
    <source>
        <dbReference type="ARBA" id="ARBA00023180"/>
    </source>
</evidence>
<evidence type="ECO:0000256" key="12">
    <source>
        <dbReference type="SAM" id="MobiDB-lite"/>
    </source>
</evidence>
<keyword evidence="5" id="KW-0677">Repeat</keyword>
<evidence type="ECO:0000256" key="5">
    <source>
        <dbReference type="ARBA" id="ARBA00022737"/>
    </source>
</evidence>
<dbReference type="Pfam" id="PF02210">
    <property type="entry name" value="Laminin_G_2"/>
    <property type="match status" value="1"/>
</dbReference>
<dbReference type="InterPro" id="IPR050440">
    <property type="entry name" value="Laminin/Netrin_ECM"/>
</dbReference>
<feature type="compositionally biased region" description="Basic and acidic residues" evidence="12">
    <location>
        <begin position="994"/>
        <end position="1008"/>
    </location>
</feature>
<feature type="disulfide bond" evidence="10">
    <location>
        <begin position="109"/>
        <end position="126"/>
    </location>
</feature>
<feature type="disulfide bond" evidence="10">
    <location>
        <begin position="107"/>
        <end position="119"/>
    </location>
</feature>
<dbReference type="STRING" id="334426.A0A158PEK5"/>
<feature type="coiled-coil region" evidence="11">
    <location>
        <begin position="1116"/>
        <end position="1157"/>
    </location>
</feature>
<dbReference type="FunFam" id="2.10.25.10:FF:000242">
    <property type="entry name" value="Laminin subunit alpha 1"/>
    <property type="match status" value="1"/>
</dbReference>
<dbReference type="PANTHER" id="PTHR10574:SF406">
    <property type="entry name" value="LAMININ SUBUNIT ALPHA 5"/>
    <property type="match status" value="1"/>
</dbReference>
<dbReference type="FunFam" id="2.10.25.10:FF:000189">
    <property type="entry name" value="Laminin subunit alpha 2"/>
    <property type="match status" value="1"/>
</dbReference>
<accession>A0A158PEK5</accession>
<dbReference type="InterPro" id="IPR000742">
    <property type="entry name" value="EGF"/>
</dbReference>
<name>A0A158PEK5_ANGCS</name>
<dbReference type="GO" id="GO:0009888">
    <property type="term" value="P:tissue development"/>
    <property type="evidence" value="ECO:0007669"/>
    <property type="project" value="TreeGrafter"/>
</dbReference>
<dbReference type="Gene3D" id="2.10.25.10">
    <property type="entry name" value="Laminin"/>
    <property type="match status" value="7"/>
</dbReference>
<dbReference type="PROSITE" id="PS51115">
    <property type="entry name" value="LAMININ_IVA"/>
    <property type="match status" value="1"/>
</dbReference>
<feature type="domain" description="Laminin EGF-like" evidence="14">
    <location>
        <begin position="5"/>
        <end position="52"/>
    </location>
</feature>
<evidence type="ECO:0000256" key="1">
    <source>
        <dbReference type="ARBA" id="ARBA00004302"/>
    </source>
</evidence>
<keyword evidence="17" id="KW-1185">Reference proteome</keyword>
<dbReference type="SMART" id="SM00281">
    <property type="entry name" value="LamB"/>
    <property type="match status" value="1"/>
</dbReference>
<evidence type="ECO:0000256" key="11">
    <source>
        <dbReference type="SAM" id="Coils"/>
    </source>
</evidence>
<reference evidence="18" key="1">
    <citation type="submission" date="2016-04" db="UniProtKB">
        <authorList>
            <consortium name="WormBaseParasite"/>
        </authorList>
    </citation>
    <scope>IDENTIFICATION</scope>
</reference>
<dbReference type="Pfam" id="PF00053">
    <property type="entry name" value="EGF_laminin"/>
    <property type="match status" value="6"/>
</dbReference>
<dbReference type="InterPro" id="IPR002049">
    <property type="entry name" value="LE_dom"/>
</dbReference>
<evidence type="ECO:0000256" key="9">
    <source>
        <dbReference type="ARBA" id="ARBA00023292"/>
    </source>
</evidence>
<evidence type="ECO:0000256" key="3">
    <source>
        <dbReference type="ARBA" id="ARBA00022530"/>
    </source>
</evidence>
<keyword evidence="6" id="KW-0084">Basement membrane</keyword>
<dbReference type="SMART" id="SM00282">
    <property type="entry name" value="LamG"/>
    <property type="match status" value="2"/>
</dbReference>
<dbReference type="OrthoDB" id="10011303at2759"/>
<proteinExistence type="predicted"/>
<dbReference type="PANTHER" id="PTHR10574">
    <property type="entry name" value="NETRIN/LAMININ-RELATED"/>
    <property type="match status" value="1"/>
</dbReference>
<feature type="disulfide bond" evidence="10">
    <location>
        <begin position="128"/>
        <end position="137"/>
    </location>
</feature>
<feature type="disulfide bond" evidence="10">
    <location>
        <begin position="7"/>
        <end position="24"/>
    </location>
</feature>
<evidence type="ECO:0000259" key="14">
    <source>
        <dbReference type="PROSITE" id="PS50027"/>
    </source>
</evidence>
<dbReference type="InterPro" id="IPR056863">
    <property type="entry name" value="LMN_ATRN_NET-like_EGF"/>
</dbReference>
<evidence type="ECO:0000256" key="2">
    <source>
        <dbReference type="ARBA" id="ARBA00022525"/>
    </source>
</evidence>
<dbReference type="FunFam" id="2.10.25.10:FF:000074">
    <property type="entry name" value="Laminin subunit alpha"/>
    <property type="match status" value="1"/>
</dbReference>
<feature type="disulfide bond" evidence="10">
    <location>
        <begin position="554"/>
        <end position="571"/>
    </location>
</feature>
<gene>
    <name evidence="16" type="ORF">ACOC_LOCUS2095</name>
</gene>
<comment type="caution">
    <text evidence="10">Lacks conserved residue(s) required for the propagation of feature annotation.</text>
</comment>
<feature type="domain" description="Laminin EGF-like" evidence="14">
    <location>
        <begin position="107"/>
        <end position="152"/>
    </location>
</feature>
<dbReference type="Gene3D" id="2.60.120.200">
    <property type="match status" value="2"/>
</dbReference>
<feature type="disulfide bond" evidence="10">
    <location>
        <begin position="552"/>
        <end position="564"/>
    </location>
</feature>
<feature type="disulfide bond" evidence="10">
    <location>
        <begin position="5"/>
        <end position="17"/>
    </location>
</feature>
<keyword evidence="8" id="KW-0325">Glycoprotein</keyword>
<dbReference type="PROSITE" id="PS50027">
    <property type="entry name" value="EGF_LAM_2"/>
    <property type="match status" value="4"/>
</dbReference>
<feature type="disulfide bond" evidence="10">
    <location>
        <begin position="464"/>
        <end position="473"/>
    </location>
</feature>
<keyword evidence="2" id="KW-0964">Secreted</keyword>
<dbReference type="SMART" id="SM00180">
    <property type="entry name" value="EGF_Lam"/>
    <property type="match status" value="7"/>
</dbReference>
<feature type="domain" description="Laminin IV type A" evidence="15">
    <location>
        <begin position="228"/>
        <end position="401"/>
    </location>
</feature>
<evidence type="ECO:0000256" key="4">
    <source>
        <dbReference type="ARBA" id="ARBA00022729"/>
    </source>
</evidence>
<evidence type="ECO:0000256" key="7">
    <source>
        <dbReference type="ARBA" id="ARBA00023157"/>
    </source>
</evidence>
<dbReference type="InterPro" id="IPR001791">
    <property type="entry name" value="Laminin_G"/>
</dbReference>
<evidence type="ECO:0000313" key="18">
    <source>
        <dbReference type="WBParaSite" id="ACOC_0000209401-mRNA-1"/>
    </source>
</evidence>
<protein>
    <submittedName>
        <fullName evidence="18">Laminin EGF-like domain-containing protein</fullName>
    </submittedName>
</protein>
<feature type="domain" description="Laminin G" evidence="13">
    <location>
        <begin position="1365"/>
        <end position="1611"/>
    </location>
</feature>
<keyword evidence="11" id="KW-0175">Coiled coil</keyword>
<feature type="coiled-coil region" evidence="11">
    <location>
        <begin position="803"/>
        <end position="841"/>
    </location>
</feature>
<dbReference type="SUPFAM" id="SSF57196">
    <property type="entry name" value="EGF/Laminin"/>
    <property type="match status" value="6"/>
</dbReference>
<feature type="domain" description="Laminin EGF-like" evidence="14">
    <location>
        <begin position="552"/>
        <end position="598"/>
    </location>
</feature>
<dbReference type="CDD" id="cd00055">
    <property type="entry name" value="EGF_Lam"/>
    <property type="match status" value="6"/>
</dbReference>
<feature type="region of interest" description="Disordered" evidence="12">
    <location>
        <begin position="968"/>
        <end position="1008"/>
    </location>
</feature>
<evidence type="ECO:0000313" key="17">
    <source>
        <dbReference type="Proteomes" id="UP000267027"/>
    </source>
</evidence>
<evidence type="ECO:0000259" key="15">
    <source>
        <dbReference type="PROSITE" id="PS51115"/>
    </source>
</evidence>
<dbReference type="Pfam" id="PF00052">
    <property type="entry name" value="Laminin_B"/>
    <property type="match status" value="1"/>
</dbReference>
<dbReference type="PROSITE" id="PS50025">
    <property type="entry name" value="LAM_G_DOMAIN"/>
    <property type="match status" value="1"/>
</dbReference>
<evidence type="ECO:0000259" key="13">
    <source>
        <dbReference type="PROSITE" id="PS50025"/>
    </source>
</evidence>
<feature type="domain" description="Laminin EGF-like" evidence="14">
    <location>
        <begin position="445"/>
        <end position="494"/>
    </location>
</feature>
<evidence type="ECO:0000256" key="6">
    <source>
        <dbReference type="ARBA" id="ARBA00022869"/>
    </source>
</evidence>
<dbReference type="FunFam" id="2.10.25.10:FF:000580">
    <property type="entry name" value="Wing blister, isoform B"/>
    <property type="match status" value="1"/>
</dbReference>
<dbReference type="EMBL" id="UYYA01000377">
    <property type="protein sequence ID" value="VDM53680.1"/>
    <property type="molecule type" value="Genomic_DNA"/>
</dbReference>
<dbReference type="CDD" id="cd00110">
    <property type="entry name" value="LamG"/>
    <property type="match status" value="1"/>
</dbReference>
<feature type="compositionally biased region" description="Basic and acidic residues" evidence="12">
    <location>
        <begin position="975"/>
        <end position="986"/>
    </location>
</feature>
<keyword evidence="4" id="KW-0732">Signal</keyword>
<dbReference type="InterPro" id="IPR013320">
    <property type="entry name" value="ConA-like_dom_sf"/>
</dbReference>
<dbReference type="SUPFAM" id="SSF49899">
    <property type="entry name" value="Concanavalin A-like lectins/glucanases"/>
    <property type="match status" value="2"/>
</dbReference>
<organism evidence="18">
    <name type="scientific">Angiostrongylus costaricensis</name>
    <name type="common">Nematode worm</name>
    <dbReference type="NCBI Taxonomy" id="334426"/>
    <lineage>
        <taxon>Eukaryota</taxon>
        <taxon>Metazoa</taxon>
        <taxon>Ecdysozoa</taxon>
        <taxon>Nematoda</taxon>
        <taxon>Chromadorea</taxon>
        <taxon>Rhabditida</taxon>
        <taxon>Rhabditina</taxon>
        <taxon>Rhabditomorpha</taxon>
        <taxon>Strongyloidea</taxon>
        <taxon>Metastrongylidae</taxon>
        <taxon>Angiostrongylus</taxon>
    </lineage>
</organism>
<dbReference type="InterPro" id="IPR000034">
    <property type="entry name" value="Laminin_IV"/>
</dbReference>
<dbReference type="Proteomes" id="UP000267027">
    <property type="component" value="Unassembled WGS sequence"/>
</dbReference>
<comment type="subcellular location">
    <subcellularLocation>
        <location evidence="1">Secreted</location>
        <location evidence="1">Extracellular space</location>
        <location evidence="1">Extracellular matrix</location>
        <location evidence="1">Basement membrane</location>
    </subcellularLocation>
</comment>
<sequence length="1681" mass="188457">MWTACNCDRTGSDGEACDLHSGQCVCKKGVNGIKCDRCLPNHYGLNESGCKGMSCTQKQCQACPAPGQVCDPITGDCVCPPNTVGEMCENCTENAWDYHPLKGCKLCDCSDVGSSNGKCDMHTGQCKCRNEYVGLRCDRCTHGFFGFPNCKSCECNPAGTDPLQCKDGLCLCNEDGECPCKVFLSISQKNVQGAKCDHCKAGTFSLEASNRLGCTECFCFNRTNICEQSPLVWQQTYGEDRRAVFEEPWEYYTKKHNLNLLKEHPTRYNSYPTDVVPLYWPLPKSMLGDRTSSYNGFLRFRIWNEDNRRGIEGIRPNNQYFRYFAQVRLHESEWHSRQSPELPVTRKQMMIALQNLQGIYIRGTYNYPGRGDAISMSEISLDVAVPAASDRPASIAIGVEQCSECPQGFTGASCQNPAPGYCRKKQRDYLNSPDDMALVGWSEPCACHGHSVTCHPETCVCTDCEHNTFGDHCDQCKSGYIGDAREGGAKACTKCACPLAENSFSDTCVAVDYGRGYVCNACKPGYTGQYCESCMVGYFGQPSLPDGFCQSCDCHPDGSRHGACDPLSGECECKEGVTGRDCSVCQPRHAFIGGVCTLISEFMRGLSDDGEVSGIVKDNKYAKEAFAVVEGVVEYLTNIRKVETNRYSIFQARFQLDRMTKSLTSLEQFTALAEDLITDTQLTYGSVFNTVQFLKQFHLYGGKSVGGATLNAWALESEAHYNATLDRGEYIEKRLNRAEQEHKKNQELLKRVFSNKLNETAFENILNRLEEFDQWLEDYSSRATIYDSARRDTLETSRMSNVVSKRINRYKEVSNEIEKLRAEAEDNLAAARNAVENAKGRELLNLFDDSRAINETLKEVTEMSSQFRDRASMFAQLIDEYDEVFVQKADAHAEKLEETAKTLKDSFKDTKTAAENPIKASQAYEEIAGALINASRAADEAVVSTLVEKLLFFLCIVLQKAAEDAYAEADGDPENSMRKQVGESKKKSQGNAEEAARQKEQWELSTMEQERDNLDERLVFVNEQNIDTIKRNDNVKNQWSKFDDHHDRTIGLQSVARNAEKRAEAVQTATTALVEEAKDVVERTNKLLNSTGQGIREDIDKVRKSRLDLEKNWQALEKVEKVITGNRNRADEMQKQLALLRDKINEAREKAQQIRISLRSDERGVCRRTFTSPSYPSPSNSFSIRYRPLRNVPNSAIFVTRTKPRRTQPSEFIAIEIRDKRVVAHWNVGGGTRMATNSHSILFIPNTDRTNWYHIDVVRIGNALNLTVALKETVTGAPDRPRTDSVSVFVGDEEWDGEVIFNTIPGQTQISMGIDEASATEMGLATNKFHGTIGSLVVDDVSVPLWTFSSNSIECEGATSPPQPTVRGYMFRDGFAQVELATFERTVSSFTVVFNTYSPNGLLYFRGSETSGDFVTLYLKDGHVVFKIYCFLLSCLLVFVRMCTTFLLNGFDCFQINLGGSSHAQLISKGTYIDGREHTVKAIRSGGEIHLQVGQSVMVRAMKHKKSMVYYTVVNCEIDCLVETQWNLAPFLYQVDSDADRFSTTISGEHTALNVETDLHYVAGVPASLKTERFSPDIQWKGFFGCILRVKPSQIEIVVSVIFRVILPSICSEAILFFILESQRLKINLEDLNFQVMRAIFEFDVDFQDASSRKDVVTIRSGHMYNDGQLHSVFMSRKGKT</sequence>
<keyword evidence="3" id="KW-0272">Extracellular matrix</keyword>